<evidence type="ECO:0000256" key="1">
    <source>
        <dbReference type="ARBA" id="ARBA00001957"/>
    </source>
</evidence>
<dbReference type="Proteomes" id="UP000239352">
    <property type="component" value="Unassembled WGS sequence"/>
</dbReference>
<dbReference type="PANTHER" id="PTHR45527">
    <property type="entry name" value="NONRIBOSOMAL PEPTIDE SYNTHETASE"/>
    <property type="match status" value="1"/>
</dbReference>
<dbReference type="Pfam" id="PF00550">
    <property type="entry name" value="PP-binding"/>
    <property type="match status" value="1"/>
</dbReference>
<dbReference type="Gene3D" id="3.30.559.30">
    <property type="entry name" value="Nonribosomal peptide synthetase, condensation domain"/>
    <property type="match status" value="1"/>
</dbReference>
<dbReference type="FunFam" id="3.40.50.980:FF:000002">
    <property type="entry name" value="Enterobactin synthetase component F"/>
    <property type="match status" value="1"/>
</dbReference>
<dbReference type="Pfam" id="PF13193">
    <property type="entry name" value="AMP-binding_C"/>
    <property type="match status" value="1"/>
</dbReference>
<dbReference type="FunFam" id="3.40.50.12780:FF:000012">
    <property type="entry name" value="Non-ribosomal peptide synthetase"/>
    <property type="match status" value="1"/>
</dbReference>
<dbReference type="Gene3D" id="1.10.1200.10">
    <property type="entry name" value="ACP-like"/>
    <property type="match status" value="1"/>
</dbReference>
<dbReference type="NCBIfam" id="TIGR01733">
    <property type="entry name" value="AA-adenyl-dom"/>
    <property type="match status" value="1"/>
</dbReference>
<dbReference type="InterPro" id="IPR042099">
    <property type="entry name" value="ANL_N_sf"/>
</dbReference>
<keyword evidence="2" id="KW-0596">Phosphopantetheine</keyword>
<sequence>MSTSWRPLHREFELRASEHPDRVAITEGDGSVSYGELNRRANRLAHRLTRAGAGPGRLVGVLADRGSGLITALLAVLKTSSGYVPLDPGQPAQRLRRVVGECGAPLVVGESRYRDTAPVDRTGFVSLDEHDLLQEDEHDPNTVPGPEDSMYVIHTSGSTGVPKGVDIPHSNVVRLFTHTRERMGITSSDVWTAFHSHAFDFSVWEMWGALAHGGRLVIVPHECTRDAESFWEQLARERVTVLNQTPTAFARLLDAARRNGFPRTSLRLVVFGGEELGPSMLKPWFEAYGDERPRLVNMYGITEATVHVTLRPLDARDADSAESPLGAPLEDLTLRLLDRELRPVPPGETGELYVGGAGLARGYVGRPALTAERFLPDPDGPPGARVYRTGDLACRRPDGELVFRGRADRQVQLRGFRVEPGEVETALRELPEVSRAAVVAREDPRGDLALVGYVVPTDGTTPKPQEIRARLATRLPSHMVPTAVLAVDSLPMTAQHKLDVDALPSPWSAPAPRPSTERDTGDDSLTGTLVDAMSEALDLPGVGTDDDFFALGGDSVRATRLVAAARQRGVELSVTAVYTHPTVRRLVAAGSRRSPQGELPPEQGTRTSELSGTQRGILYECELVDDPTLYRVLAAVWLSGRADIAALKRALADLVARHEALRGFFELDESGVFRWSDSCRAHIPVSVSPVVGSEEDFRKRLVREWERAWAACVTRQRVPPLHCHVLPRCDGDWYLALVVHHALLDGWSTAVFGTELLHAYRLHIGETTAPLPEAPTADPRAHVEEEHRARRDEGSRRFWEQRLASLDPGPPLPAEEGGGVGVPAETRTELDPKVDAAVRETACRLSVPPKTVHLAAGLWTTAVLTGHPNPVVGTVTHQRPETRDGDRVLGMFLNVLPVGARVAEDTRWEELVRGVFEQEVELLPHRWTPLSELVSRQGGELFHVVLNYTDFRVLGGSEGASPREHDWVFVNRTNFPLCVEVQHGPIGDSTVVTARSGVTSPVGASTVDRASRLMCRALDAMSSDPRGRLVEPSEPDGSRAEG</sequence>
<dbReference type="Gene3D" id="3.30.559.10">
    <property type="entry name" value="Chloramphenicol acetyltransferase-like domain"/>
    <property type="match status" value="1"/>
</dbReference>
<feature type="region of interest" description="Disordered" evidence="4">
    <location>
        <begin position="501"/>
        <end position="525"/>
    </location>
</feature>
<dbReference type="GO" id="GO:0043041">
    <property type="term" value="P:amino acid activation for nonribosomal peptide biosynthetic process"/>
    <property type="evidence" value="ECO:0007669"/>
    <property type="project" value="TreeGrafter"/>
</dbReference>
<feature type="region of interest" description="Disordered" evidence="4">
    <location>
        <begin position="769"/>
        <end position="825"/>
    </location>
</feature>
<dbReference type="InterPro" id="IPR036736">
    <property type="entry name" value="ACP-like_sf"/>
</dbReference>
<evidence type="ECO:0000256" key="4">
    <source>
        <dbReference type="SAM" id="MobiDB-lite"/>
    </source>
</evidence>
<dbReference type="InterPro" id="IPR006162">
    <property type="entry name" value="Ppantetheine_attach_site"/>
</dbReference>
<dbReference type="InterPro" id="IPR010071">
    <property type="entry name" value="AA_adenyl_dom"/>
</dbReference>
<dbReference type="InterPro" id="IPR000873">
    <property type="entry name" value="AMP-dep_synth/lig_dom"/>
</dbReference>
<comment type="cofactor">
    <cofactor evidence="1">
        <name>pantetheine 4'-phosphate</name>
        <dbReference type="ChEBI" id="CHEBI:47942"/>
    </cofactor>
</comment>
<evidence type="ECO:0000313" key="7">
    <source>
        <dbReference type="Proteomes" id="UP000239352"/>
    </source>
</evidence>
<dbReference type="SUPFAM" id="SSF56801">
    <property type="entry name" value="Acetyl-CoA synthetase-like"/>
    <property type="match status" value="1"/>
</dbReference>
<evidence type="ECO:0000256" key="3">
    <source>
        <dbReference type="ARBA" id="ARBA00022553"/>
    </source>
</evidence>
<dbReference type="GO" id="GO:0008610">
    <property type="term" value="P:lipid biosynthetic process"/>
    <property type="evidence" value="ECO:0007669"/>
    <property type="project" value="UniProtKB-ARBA"/>
</dbReference>
<dbReference type="GO" id="GO:0031177">
    <property type="term" value="F:phosphopantetheine binding"/>
    <property type="evidence" value="ECO:0007669"/>
    <property type="project" value="InterPro"/>
</dbReference>
<feature type="compositionally biased region" description="Basic and acidic residues" evidence="4">
    <location>
        <begin position="779"/>
        <end position="800"/>
    </location>
</feature>
<feature type="domain" description="Carrier" evidence="5">
    <location>
        <begin position="520"/>
        <end position="594"/>
    </location>
</feature>
<dbReference type="Pfam" id="PF00501">
    <property type="entry name" value="AMP-binding"/>
    <property type="match status" value="1"/>
</dbReference>
<organism evidence="6 7">
    <name type="scientific">Actinopolyspora mortivallis</name>
    <dbReference type="NCBI Taxonomy" id="33906"/>
    <lineage>
        <taxon>Bacteria</taxon>
        <taxon>Bacillati</taxon>
        <taxon>Actinomycetota</taxon>
        <taxon>Actinomycetes</taxon>
        <taxon>Actinopolysporales</taxon>
        <taxon>Actinopolysporaceae</taxon>
        <taxon>Actinopolyspora</taxon>
    </lineage>
</organism>
<keyword evidence="7" id="KW-1185">Reference proteome</keyword>
<dbReference type="GO" id="GO:0044550">
    <property type="term" value="P:secondary metabolite biosynthetic process"/>
    <property type="evidence" value="ECO:0007669"/>
    <property type="project" value="TreeGrafter"/>
</dbReference>
<dbReference type="InterPro" id="IPR045851">
    <property type="entry name" value="AMP-bd_C_sf"/>
</dbReference>
<evidence type="ECO:0000259" key="5">
    <source>
        <dbReference type="PROSITE" id="PS50075"/>
    </source>
</evidence>
<dbReference type="PANTHER" id="PTHR45527:SF1">
    <property type="entry name" value="FATTY ACID SYNTHASE"/>
    <property type="match status" value="1"/>
</dbReference>
<dbReference type="AlphaFoldDB" id="A0A2T0GUQ1"/>
<dbReference type="FunFam" id="3.40.50.980:FF:000001">
    <property type="entry name" value="Non-ribosomal peptide synthetase"/>
    <property type="match status" value="1"/>
</dbReference>
<dbReference type="FunCoup" id="A0A2T0GUQ1">
    <property type="interactions" value="2"/>
</dbReference>
<dbReference type="SUPFAM" id="SSF47336">
    <property type="entry name" value="ACP-like"/>
    <property type="match status" value="1"/>
</dbReference>
<dbReference type="PROSITE" id="PS00012">
    <property type="entry name" value="PHOSPHOPANTETHEINE"/>
    <property type="match status" value="1"/>
</dbReference>
<dbReference type="EMBL" id="PVSR01000024">
    <property type="protein sequence ID" value="PRW62839.1"/>
    <property type="molecule type" value="Genomic_DNA"/>
</dbReference>
<evidence type="ECO:0000313" key="6">
    <source>
        <dbReference type="EMBL" id="PRW62839.1"/>
    </source>
</evidence>
<dbReference type="Gene3D" id="3.40.50.12780">
    <property type="entry name" value="N-terminal domain of ligase-like"/>
    <property type="match status" value="1"/>
</dbReference>
<feature type="region of interest" description="Disordered" evidence="4">
    <location>
        <begin position="587"/>
        <end position="611"/>
    </location>
</feature>
<dbReference type="GO" id="GO:0003824">
    <property type="term" value="F:catalytic activity"/>
    <property type="evidence" value="ECO:0007669"/>
    <property type="project" value="InterPro"/>
</dbReference>
<keyword evidence="3" id="KW-0597">Phosphoprotein</keyword>
<dbReference type="InterPro" id="IPR020845">
    <property type="entry name" value="AMP-binding_CS"/>
</dbReference>
<dbReference type="Pfam" id="PF00668">
    <property type="entry name" value="Condensation"/>
    <property type="match status" value="1"/>
</dbReference>
<dbReference type="GO" id="GO:0005737">
    <property type="term" value="C:cytoplasm"/>
    <property type="evidence" value="ECO:0007669"/>
    <property type="project" value="TreeGrafter"/>
</dbReference>
<dbReference type="InterPro" id="IPR009081">
    <property type="entry name" value="PP-bd_ACP"/>
</dbReference>
<comment type="caution">
    <text evidence="6">The sequence shown here is derived from an EMBL/GenBank/DDBJ whole genome shotgun (WGS) entry which is preliminary data.</text>
</comment>
<dbReference type="Gene3D" id="3.30.300.30">
    <property type="match status" value="1"/>
</dbReference>
<dbReference type="SUPFAM" id="SSF52777">
    <property type="entry name" value="CoA-dependent acyltransferases"/>
    <property type="match status" value="2"/>
</dbReference>
<dbReference type="CDD" id="cd17643">
    <property type="entry name" value="A_NRPS_Cytc1-like"/>
    <property type="match status" value="1"/>
</dbReference>
<dbReference type="InParanoid" id="A0A2T0GUQ1"/>
<dbReference type="InterPro" id="IPR001242">
    <property type="entry name" value="Condensation_dom"/>
</dbReference>
<dbReference type="InterPro" id="IPR023213">
    <property type="entry name" value="CAT-like_dom_sf"/>
</dbReference>
<dbReference type="InterPro" id="IPR025110">
    <property type="entry name" value="AMP-bd_C"/>
</dbReference>
<proteinExistence type="predicted"/>
<name>A0A2T0GUQ1_ACTMO</name>
<dbReference type="SMART" id="SM00823">
    <property type="entry name" value="PKS_PP"/>
    <property type="match status" value="1"/>
</dbReference>
<dbReference type="PROSITE" id="PS00455">
    <property type="entry name" value="AMP_BINDING"/>
    <property type="match status" value="1"/>
</dbReference>
<accession>A0A2T0GUQ1</accession>
<dbReference type="PROSITE" id="PS50075">
    <property type="entry name" value="CARRIER"/>
    <property type="match status" value="1"/>
</dbReference>
<evidence type="ECO:0000256" key="2">
    <source>
        <dbReference type="ARBA" id="ARBA00022450"/>
    </source>
</evidence>
<dbReference type="InterPro" id="IPR020806">
    <property type="entry name" value="PKS_PP-bd"/>
</dbReference>
<reference evidence="6 7" key="1">
    <citation type="submission" date="2018-03" db="EMBL/GenBank/DDBJ databases">
        <title>Actinopolyspora mortivallis from Sahara, screening for active biomolecules.</title>
        <authorList>
            <person name="Selama O."/>
            <person name="Wellington E.M.H."/>
            <person name="Hacene H."/>
        </authorList>
    </citation>
    <scope>NUCLEOTIDE SEQUENCE [LARGE SCALE GENOMIC DNA]</scope>
    <source>
        <strain evidence="6 7">M5A</strain>
    </source>
</reference>
<protein>
    <recommendedName>
        <fullName evidence="5">Carrier domain-containing protein</fullName>
    </recommendedName>
</protein>
<dbReference type="RefSeq" id="WP_106114300.1">
    <property type="nucleotide sequence ID" value="NZ_PVSR01000024.1"/>
</dbReference>
<gene>
    <name evidence="6" type="ORF">CEP50_13440</name>
</gene>